<name>D2V7N6_NAEGR</name>
<dbReference type="InterPro" id="IPR006597">
    <property type="entry name" value="Sel1-like"/>
</dbReference>
<dbReference type="KEGG" id="ngr:NAEGRDRAFT_57399"/>
<evidence type="ECO:0000313" key="2">
    <source>
        <dbReference type="EMBL" id="EFC46904.1"/>
    </source>
</evidence>
<protein>
    <submittedName>
        <fullName evidence="2">SEL1 repeat domain-containing protein</fullName>
    </submittedName>
</protein>
<dbReference type="RefSeq" id="XP_002679648.1">
    <property type="nucleotide sequence ID" value="XM_002679602.1"/>
</dbReference>
<dbReference type="PANTHER" id="PTHR11102:SF160">
    <property type="entry name" value="ERAD-ASSOCIATED E3 UBIQUITIN-PROTEIN LIGASE COMPONENT HRD3"/>
    <property type="match status" value="1"/>
</dbReference>
<keyword evidence="3" id="KW-1185">Reference proteome</keyword>
<dbReference type="GeneID" id="8861359"/>
<sequence>MSKVASEWRSAVFKVKSLELLVSDRKFTTETLHSIFYSPLLSNVVLLSLENCGLTDSDIKMLCESCNDGNFRNLKDLLIGSNPISINSVIAIHNSELVNILKQLYFEDTLITVDGMKEFIHQAESHKKVVWLYSIGYFLSMEGNNEESLEYYKMAAELGDVDSFYELGVAYSMQDIEQSKYWHEKAVKQGHQNATASLAEIYLKKGDYKQAFEFFSQAGEKGCAYSMKNIAFMYENGQYVEQDYSKSKKWLLKSTAFGDIALHELGMRYLNGSFGFEKNLQKAIRYFQSQYHPSESSYQLALMYLEGNEYIQKDALKAIEILEKAYDTNAALLLGSIYAKGVEGVVPKDIKKAIEAYYRAYNNPEGALQIGILYLEKFKTEESYFHYMAKGKFEEAANAGSVEAMFRLAELLKTTFKDLDESDRNYSMAASNNHVIAQYQLALYHKEGIRNFEKNPEKAKYYFEQAANQGHSGAQYELAVILSPENYEQSLKLLNLSIEQGNSFAMDMLAKWYLKGTGVGKDEKRAVELLEKSCEIGGCSNSYYELSLLYEAGLGCEVNKERAAELKGKAIELGEARSLIDQFFFFEDA</sequence>
<dbReference type="eggNOG" id="KOG1550">
    <property type="taxonomic scope" value="Eukaryota"/>
</dbReference>
<comment type="similarity">
    <text evidence="1">Belongs to the sel-1 family.</text>
</comment>
<dbReference type="InterPro" id="IPR050767">
    <property type="entry name" value="Sel1_AlgK"/>
</dbReference>
<dbReference type="Proteomes" id="UP000006671">
    <property type="component" value="Unassembled WGS sequence"/>
</dbReference>
<dbReference type="InterPro" id="IPR011990">
    <property type="entry name" value="TPR-like_helical_dom_sf"/>
</dbReference>
<dbReference type="Gene3D" id="1.25.40.10">
    <property type="entry name" value="Tetratricopeptide repeat domain"/>
    <property type="match status" value="3"/>
</dbReference>
<dbReference type="PANTHER" id="PTHR11102">
    <property type="entry name" value="SEL-1-LIKE PROTEIN"/>
    <property type="match status" value="1"/>
</dbReference>
<dbReference type="Pfam" id="PF08238">
    <property type="entry name" value="Sel1"/>
    <property type="match status" value="11"/>
</dbReference>
<reference evidence="2 3" key="1">
    <citation type="journal article" date="2010" name="Cell">
        <title>The genome of Naegleria gruberi illuminates early eukaryotic versatility.</title>
        <authorList>
            <person name="Fritz-Laylin L.K."/>
            <person name="Prochnik S.E."/>
            <person name="Ginger M.L."/>
            <person name="Dacks J.B."/>
            <person name="Carpenter M.L."/>
            <person name="Field M.C."/>
            <person name="Kuo A."/>
            <person name="Paredez A."/>
            <person name="Chapman J."/>
            <person name="Pham J."/>
            <person name="Shu S."/>
            <person name="Neupane R."/>
            <person name="Cipriano M."/>
            <person name="Mancuso J."/>
            <person name="Tu H."/>
            <person name="Salamov A."/>
            <person name="Lindquist E."/>
            <person name="Shapiro H."/>
            <person name="Lucas S."/>
            <person name="Grigoriev I.V."/>
            <person name="Cande W.Z."/>
            <person name="Fulton C."/>
            <person name="Rokhsar D.S."/>
            <person name="Dawson S.C."/>
        </authorList>
    </citation>
    <scope>NUCLEOTIDE SEQUENCE [LARGE SCALE GENOMIC DNA]</scope>
    <source>
        <strain evidence="2 3">NEG-M</strain>
    </source>
</reference>
<organism evidence="3">
    <name type="scientific">Naegleria gruberi</name>
    <name type="common">Amoeba</name>
    <dbReference type="NCBI Taxonomy" id="5762"/>
    <lineage>
        <taxon>Eukaryota</taxon>
        <taxon>Discoba</taxon>
        <taxon>Heterolobosea</taxon>
        <taxon>Tetramitia</taxon>
        <taxon>Eutetramitia</taxon>
        <taxon>Vahlkampfiidae</taxon>
        <taxon>Naegleria</taxon>
    </lineage>
</organism>
<accession>D2V7N6</accession>
<dbReference type="VEuPathDB" id="AmoebaDB:NAEGRDRAFT_57399"/>
<dbReference type="SUPFAM" id="SSF52047">
    <property type="entry name" value="RNI-like"/>
    <property type="match status" value="1"/>
</dbReference>
<gene>
    <name evidence="2" type="ORF">NAEGRDRAFT_57399</name>
</gene>
<dbReference type="EMBL" id="GG738856">
    <property type="protein sequence ID" value="EFC46904.1"/>
    <property type="molecule type" value="Genomic_DNA"/>
</dbReference>
<dbReference type="SMART" id="SM00671">
    <property type="entry name" value="SEL1"/>
    <property type="match status" value="12"/>
</dbReference>
<dbReference type="SUPFAM" id="SSF81901">
    <property type="entry name" value="HCP-like"/>
    <property type="match status" value="2"/>
</dbReference>
<evidence type="ECO:0000256" key="1">
    <source>
        <dbReference type="ARBA" id="ARBA00038101"/>
    </source>
</evidence>
<evidence type="ECO:0000313" key="3">
    <source>
        <dbReference type="Proteomes" id="UP000006671"/>
    </source>
</evidence>
<dbReference type="InParanoid" id="D2V7N6"/>
<dbReference type="AlphaFoldDB" id="D2V7N6"/>
<proteinExistence type="inferred from homology"/>
<dbReference type="STRING" id="5762.D2V7N6"/>
<dbReference type="OrthoDB" id="272077at2759"/>